<keyword evidence="10 12" id="KW-1133">Transmembrane helix</keyword>
<comment type="caution">
    <text evidence="12">Lacks conserved residue(s) required for the propagation of feature annotation.</text>
</comment>
<dbReference type="PANTHER" id="PTHR12468:SF2">
    <property type="entry name" value="GPI MANNOSYLTRANSFERASE 2"/>
    <property type="match status" value="1"/>
</dbReference>
<evidence type="ECO:0000256" key="3">
    <source>
        <dbReference type="ARBA" id="ARBA00008698"/>
    </source>
</evidence>
<gene>
    <name evidence="13" type="ORF">E3P86_01362</name>
</gene>
<evidence type="ECO:0000256" key="10">
    <source>
        <dbReference type="ARBA" id="ARBA00022989"/>
    </source>
</evidence>
<feature type="transmembrane region" description="Helical" evidence="12">
    <location>
        <begin position="314"/>
        <end position="332"/>
    </location>
</feature>
<name>A0A4T0JB64_WALIC</name>
<dbReference type="GO" id="GO:0000009">
    <property type="term" value="F:alpha-1,6-mannosyltransferase activity"/>
    <property type="evidence" value="ECO:0007669"/>
    <property type="project" value="InterPro"/>
</dbReference>
<dbReference type="PANTHER" id="PTHR12468">
    <property type="entry name" value="GPI MANNOSYLTRANSFERASE 2"/>
    <property type="match status" value="1"/>
</dbReference>
<evidence type="ECO:0000256" key="4">
    <source>
        <dbReference type="ARBA" id="ARBA00013795"/>
    </source>
</evidence>
<reference evidence="13 14" key="1">
    <citation type="submission" date="2019-03" db="EMBL/GenBank/DDBJ databases">
        <title>Sequencing 23 genomes of Wallemia ichthyophaga.</title>
        <authorList>
            <person name="Gostincar C."/>
        </authorList>
    </citation>
    <scope>NUCLEOTIDE SEQUENCE [LARGE SCALE GENOMIC DNA]</scope>
    <source>
        <strain evidence="13 14">EXF-6200</strain>
    </source>
</reference>
<evidence type="ECO:0000256" key="7">
    <source>
        <dbReference type="ARBA" id="ARBA00022679"/>
    </source>
</evidence>
<comment type="similarity">
    <text evidence="3 12">Belongs to the PIGV family.</text>
</comment>
<comment type="subcellular location">
    <subcellularLocation>
        <location evidence="1 12">Endoplasmic reticulum membrane</location>
        <topology evidence="1 12">Multi-pass membrane protein</topology>
    </subcellularLocation>
</comment>
<dbReference type="GO" id="GO:0004376">
    <property type="term" value="F:GPI mannosyltransferase activity"/>
    <property type="evidence" value="ECO:0007669"/>
    <property type="project" value="InterPro"/>
</dbReference>
<dbReference type="GO" id="GO:0005789">
    <property type="term" value="C:endoplasmic reticulum membrane"/>
    <property type="evidence" value="ECO:0007669"/>
    <property type="project" value="UniProtKB-SubCell"/>
</dbReference>
<evidence type="ECO:0000256" key="11">
    <source>
        <dbReference type="ARBA" id="ARBA00023136"/>
    </source>
</evidence>
<keyword evidence="5 12" id="KW-0337">GPI-anchor biosynthesis</keyword>
<comment type="pathway">
    <text evidence="2 12">Glycolipid biosynthesis; glycosylphosphatidylinositol-anchor biosynthesis.</text>
</comment>
<evidence type="ECO:0000256" key="1">
    <source>
        <dbReference type="ARBA" id="ARBA00004477"/>
    </source>
</evidence>
<keyword evidence="11 12" id="KW-0472">Membrane</keyword>
<keyword evidence="8 12" id="KW-0812">Transmembrane</keyword>
<evidence type="ECO:0000256" key="5">
    <source>
        <dbReference type="ARBA" id="ARBA00022502"/>
    </source>
</evidence>
<organism evidence="13 14">
    <name type="scientific">Wallemia ichthyophaga</name>
    <dbReference type="NCBI Taxonomy" id="245174"/>
    <lineage>
        <taxon>Eukaryota</taxon>
        <taxon>Fungi</taxon>
        <taxon>Dikarya</taxon>
        <taxon>Basidiomycota</taxon>
        <taxon>Wallemiomycotina</taxon>
        <taxon>Wallemiomycetes</taxon>
        <taxon>Wallemiales</taxon>
        <taxon>Wallemiaceae</taxon>
        <taxon>Wallemia</taxon>
    </lineage>
</organism>
<dbReference type="GO" id="GO:0031501">
    <property type="term" value="C:mannosyltransferase complex"/>
    <property type="evidence" value="ECO:0007669"/>
    <property type="project" value="TreeGrafter"/>
</dbReference>
<keyword evidence="7 12" id="KW-0808">Transferase</keyword>
<keyword evidence="9 12" id="KW-0256">Endoplasmic reticulum</keyword>
<protein>
    <recommendedName>
        <fullName evidence="4 12">GPI mannosyltransferase 2</fullName>
        <ecNumber evidence="12">2.4.1.-</ecNumber>
    </recommendedName>
</protein>
<sequence length="411" mass="45463">MKKWEKEIIKTTIKCKAVHASIVLVASAILSSFDTSAEILLGSQTNALTRSILRWDVFHFLSRAMNSYGGWRSEHEIAFMPGIPLLMRGCGLVMAKIRDAHTLTLSDTLIASAFLANLISLLAPLELYRLTRVVYPHYTPAQAAAPALLMAACPPSPPSLLVPYTEAVYTPLALMTARMVAEGSWLTASLVAFAAASTRANGCLLAGFFLYEILIRPVLETRRLCFPPRIINVGSEHRLSRPTLSLTLPSQRIAFASLGTIASFAPLGYTQTEAYARLCPQAPFCTRTLPLAYSYVQGKYWDNGLLRYWNVSQIPNFLISLPVYVVGIVAICNPRITLRALPHYVLHTLTLILLLCFSNVQIALRFATALPPLWWWVAAHTDSRLARSFVAWSRLWGCVACVLWAAFLPPA</sequence>
<dbReference type="Pfam" id="PF04188">
    <property type="entry name" value="Mannosyl_trans2"/>
    <property type="match status" value="2"/>
</dbReference>
<evidence type="ECO:0000256" key="9">
    <source>
        <dbReference type="ARBA" id="ARBA00022824"/>
    </source>
</evidence>
<dbReference type="AlphaFoldDB" id="A0A4T0JB64"/>
<evidence type="ECO:0000256" key="8">
    <source>
        <dbReference type="ARBA" id="ARBA00022692"/>
    </source>
</evidence>
<evidence type="ECO:0000256" key="12">
    <source>
        <dbReference type="RuleBase" id="RU363112"/>
    </source>
</evidence>
<evidence type="ECO:0000313" key="14">
    <source>
        <dbReference type="Proteomes" id="UP000310689"/>
    </source>
</evidence>
<dbReference type="GO" id="GO:0006506">
    <property type="term" value="P:GPI anchor biosynthetic process"/>
    <property type="evidence" value="ECO:0007669"/>
    <property type="project" value="UniProtKB-UniPathway"/>
</dbReference>
<dbReference type="Proteomes" id="UP000310689">
    <property type="component" value="Unassembled WGS sequence"/>
</dbReference>
<comment type="caution">
    <text evidence="13">The sequence shown here is derived from an EMBL/GenBank/DDBJ whole genome shotgun (WGS) entry which is preliminary data.</text>
</comment>
<dbReference type="UniPathway" id="UPA00196"/>
<evidence type="ECO:0000256" key="2">
    <source>
        <dbReference type="ARBA" id="ARBA00004687"/>
    </source>
</evidence>
<evidence type="ECO:0000256" key="6">
    <source>
        <dbReference type="ARBA" id="ARBA00022676"/>
    </source>
</evidence>
<comment type="function">
    <text evidence="12">Mannosyltransferase involved in glycosylphosphatidylinositol-anchor biosynthesis.</text>
</comment>
<dbReference type="EC" id="2.4.1.-" evidence="12"/>
<feature type="transmembrane region" description="Helical" evidence="12">
    <location>
        <begin position="344"/>
        <end position="369"/>
    </location>
</feature>
<evidence type="ECO:0000313" key="13">
    <source>
        <dbReference type="EMBL" id="TIB38952.1"/>
    </source>
</evidence>
<keyword evidence="6 12" id="KW-0328">Glycosyltransferase</keyword>
<dbReference type="InterPro" id="IPR007315">
    <property type="entry name" value="PIG-V/Gpi18"/>
</dbReference>
<proteinExistence type="inferred from homology"/>
<feature type="transmembrane region" description="Helical" evidence="12">
    <location>
        <begin position="389"/>
        <end position="408"/>
    </location>
</feature>
<accession>A0A4T0JB64</accession>
<dbReference type="EMBL" id="SPOI01000045">
    <property type="protein sequence ID" value="TIB38952.1"/>
    <property type="molecule type" value="Genomic_DNA"/>
</dbReference>